<keyword evidence="10 13" id="KW-0472">Membrane</keyword>
<name>A0ABQ3GQD2_9GAMM</name>
<feature type="transmembrane region" description="Helical" evidence="13">
    <location>
        <begin position="116"/>
        <end position="135"/>
    </location>
</feature>
<evidence type="ECO:0000256" key="5">
    <source>
        <dbReference type="ARBA" id="ARBA00022692"/>
    </source>
</evidence>
<keyword evidence="11" id="KW-0739">Sodium transport</keyword>
<feature type="transmembrane region" description="Helical" evidence="13">
    <location>
        <begin position="286"/>
        <end position="309"/>
    </location>
</feature>
<evidence type="ECO:0000256" key="7">
    <source>
        <dbReference type="ARBA" id="ARBA00022989"/>
    </source>
</evidence>
<evidence type="ECO:0000256" key="13">
    <source>
        <dbReference type="SAM" id="Phobius"/>
    </source>
</evidence>
<feature type="transmembrane region" description="Helical" evidence="13">
    <location>
        <begin position="55"/>
        <end position="80"/>
    </location>
</feature>
<keyword evidence="7 13" id="KW-1133">Transmembrane helix</keyword>
<evidence type="ECO:0000256" key="1">
    <source>
        <dbReference type="ARBA" id="ARBA00004651"/>
    </source>
</evidence>
<dbReference type="RefSeq" id="WP_189581496.1">
    <property type="nucleotide sequence ID" value="NZ_BMZR01000001.1"/>
</dbReference>
<feature type="transmembrane region" description="Helical" evidence="13">
    <location>
        <begin position="243"/>
        <end position="266"/>
    </location>
</feature>
<comment type="catalytic activity">
    <reaction evidence="12">
        <text>L-proline(in) + Na(+)(in) = L-proline(out) + Na(+)(out)</text>
        <dbReference type="Rhea" id="RHEA:28967"/>
        <dbReference type="ChEBI" id="CHEBI:29101"/>
        <dbReference type="ChEBI" id="CHEBI:60039"/>
    </reaction>
</comment>
<proteinExistence type="inferred from homology"/>
<feature type="transmembrane region" description="Helical" evidence="13">
    <location>
        <begin position="380"/>
        <end position="399"/>
    </location>
</feature>
<evidence type="ECO:0000256" key="6">
    <source>
        <dbReference type="ARBA" id="ARBA00022847"/>
    </source>
</evidence>
<feature type="transmembrane region" description="Helical" evidence="13">
    <location>
        <begin position="167"/>
        <end position="186"/>
    </location>
</feature>
<organism evidence="14 15">
    <name type="scientific">Psychrobacter glaciei</name>
    <dbReference type="NCBI Taxonomy" id="619771"/>
    <lineage>
        <taxon>Bacteria</taxon>
        <taxon>Pseudomonadati</taxon>
        <taxon>Pseudomonadota</taxon>
        <taxon>Gammaproteobacteria</taxon>
        <taxon>Moraxellales</taxon>
        <taxon>Moraxellaceae</taxon>
        <taxon>Psychrobacter</taxon>
    </lineage>
</organism>
<evidence type="ECO:0000256" key="4">
    <source>
        <dbReference type="ARBA" id="ARBA00022475"/>
    </source>
</evidence>
<keyword evidence="15" id="KW-1185">Reference proteome</keyword>
<keyword evidence="6" id="KW-0769">Symport</keyword>
<reference evidence="15" key="1">
    <citation type="journal article" date="2019" name="Int. J. Syst. Evol. Microbiol.">
        <title>The Global Catalogue of Microorganisms (GCM) 10K type strain sequencing project: providing services to taxonomists for standard genome sequencing and annotation.</title>
        <authorList>
            <consortium name="The Broad Institute Genomics Platform"/>
            <consortium name="The Broad Institute Genome Sequencing Center for Infectious Disease"/>
            <person name="Wu L."/>
            <person name="Ma J."/>
        </authorList>
    </citation>
    <scope>NUCLEOTIDE SEQUENCE [LARGE SCALE GENOMIC DNA]</scope>
    <source>
        <strain evidence="15">KCTC 42280</strain>
    </source>
</reference>
<evidence type="ECO:0000256" key="11">
    <source>
        <dbReference type="ARBA" id="ARBA00023201"/>
    </source>
</evidence>
<dbReference type="PROSITE" id="PS50283">
    <property type="entry name" value="NA_SOLUT_SYMP_3"/>
    <property type="match status" value="1"/>
</dbReference>
<keyword evidence="5 13" id="KW-0812">Transmembrane</keyword>
<evidence type="ECO:0000313" key="15">
    <source>
        <dbReference type="Proteomes" id="UP000610203"/>
    </source>
</evidence>
<dbReference type="Gene3D" id="1.20.1730.10">
    <property type="entry name" value="Sodium/glucose cotransporter"/>
    <property type="match status" value="1"/>
</dbReference>
<dbReference type="Proteomes" id="UP000610203">
    <property type="component" value="Unassembled WGS sequence"/>
</dbReference>
<comment type="similarity">
    <text evidence="2">Belongs to the sodium:solute symporter (SSF) (TC 2.A.21) family.</text>
</comment>
<dbReference type="InterPro" id="IPR001734">
    <property type="entry name" value="Na/solute_symporter"/>
</dbReference>
<gene>
    <name evidence="14" type="ORF">GCM10016272_06110</name>
</gene>
<keyword evidence="4" id="KW-1003">Cell membrane</keyword>
<keyword evidence="8" id="KW-0915">Sodium</keyword>
<feature type="transmembrane region" description="Helical" evidence="13">
    <location>
        <begin position="141"/>
        <end position="160"/>
    </location>
</feature>
<evidence type="ECO:0000256" key="3">
    <source>
        <dbReference type="ARBA" id="ARBA00022448"/>
    </source>
</evidence>
<feature type="transmembrane region" description="Helical" evidence="13">
    <location>
        <begin position="206"/>
        <end position="222"/>
    </location>
</feature>
<evidence type="ECO:0000256" key="2">
    <source>
        <dbReference type="ARBA" id="ARBA00006434"/>
    </source>
</evidence>
<dbReference type="PANTHER" id="PTHR48086:SF3">
    <property type="entry name" value="SODIUM_PROLINE SYMPORTER"/>
    <property type="match status" value="1"/>
</dbReference>
<comment type="caution">
    <text evidence="14">The sequence shown here is derived from an EMBL/GenBank/DDBJ whole genome shotgun (WGS) entry which is preliminary data.</text>
</comment>
<comment type="subcellular location">
    <subcellularLocation>
        <location evidence="1">Cell membrane</location>
        <topology evidence="1">Multi-pass membrane protein</topology>
    </subcellularLocation>
</comment>
<dbReference type="EMBL" id="BMZR01000001">
    <property type="protein sequence ID" value="GHD27636.1"/>
    <property type="molecule type" value="Genomic_DNA"/>
</dbReference>
<keyword evidence="9" id="KW-0406">Ion transport</keyword>
<evidence type="ECO:0000256" key="10">
    <source>
        <dbReference type="ARBA" id="ARBA00023136"/>
    </source>
</evidence>
<protein>
    <submittedName>
        <fullName evidence="14">Sodium:solute symporter</fullName>
    </submittedName>
</protein>
<keyword evidence="3" id="KW-0813">Transport</keyword>
<accession>A0ABQ3GQD2</accession>
<dbReference type="PANTHER" id="PTHR48086">
    <property type="entry name" value="SODIUM/PROLINE SYMPORTER-RELATED"/>
    <property type="match status" value="1"/>
</dbReference>
<feature type="transmembrane region" description="Helical" evidence="13">
    <location>
        <begin position="353"/>
        <end position="373"/>
    </location>
</feature>
<evidence type="ECO:0000313" key="14">
    <source>
        <dbReference type="EMBL" id="GHD27636.1"/>
    </source>
</evidence>
<feature type="transmembrane region" description="Helical" evidence="13">
    <location>
        <begin position="330"/>
        <end position="347"/>
    </location>
</feature>
<dbReference type="InterPro" id="IPR038377">
    <property type="entry name" value="Na/Glc_symporter_sf"/>
</dbReference>
<dbReference type="InterPro" id="IPR050277">
    <property type="entry name" value="Sodium:Solute_Symporter"/>
</dbReference>
<evidence type="ECO:0000256" key="8">
    <source>
        <dbReference type="ARBA" id="ARBA00023053"/>
    </source>
</evidence>
<feature type="transmembrane region" description="Helical" evidence="13">
    <location>
        <begin position="419"/>
        <end position="439"/>
    </location>
</feature>
<evidence type="ECO:0000256" key="9">
    <source>
        <dbReference type="ARBA" id="ARBA00023065"/>
    </source>
</evidence>
<evidence type="ECO:0000256" key="12">
    <source>
        <dbReference type="ARBA" id="ARBA00033708"/>
    </source>
</evidence>
<sequence>MTDSSSETCELAPDIAKFYQGKSLQGQPPSLWTLVLSQVTTWIFARSLMNAAVLGFFYGIAGTLAYGMYYFSFITGAHIVDSLRFKHGFNNIQTFMQVKFGATGEHLYNAVIGFRLVSEVFSNLLVFGFITTLFVGFNENYLILIIAVATLIYSSIGGLHTALKTDVAQALLTIVAIAVLSVAMFAHPLFSFDDIISSSNTADNKGWILLMVAFIQIWSYPAHDPVMTDRGFLADRATTKKSFYYAAPISMACILLFGLLGVFAQLNNAGGATEVTQTLNTLFSPAVMMLFSFALIISAISTLDSTYASAAKLIVIDMKLVKPTVRNGRLIMLGFLLAGLVFIATGSKDLFDAVAISGTVSLFLAPVVFFSIWSSWEVKPWAIIVSFVSALMAGIVYMLENGGYITVMAPVFGAEHKYVQLLILCVMASMIGSIAFVLARKRM</sequence>